<dbReference type="SUPFAM" id="SSF50494">
    <property type="entry name" value="Trypsin-like serine proteases"/>
    <property type="match status" value="1"/>
</dbReference>
<evidence type="ECO:0000313" key="1">
    <source>
        <dbReference type="EMBL" id="CAG9335854.1"/>
    </source>
</evidence>
<dbReference type="AlphaFoldDB" id="A0AAU9KGD7"/>
<organism evidence="1 2">
    <name type="scientific">Blepharisma stoltei</name>
    <dbReference type="NCBI Taxonomy" id="1481888"/>
    <lineage>
        <taxon>Eukaryota</taxon>
        <taxon>Sar</taxon>
        <taxon>Alveolata</taxon>
        <taxon>Ciliophora</taxon>
        <taxon>Postciliodesmatophora</taxon>
        <taxon>Heterotrichea</taxon>
        <taxon>Heterotrichida</taxon>
        <taxon>Blepharismidae</taxon>
        <taxon>Blepharisma</taxon>
    </lineage>
</organism>
<keyword evidence="2" id="KW-1185">Reference proteome</keyword>
<sequence>MIRWISLLNSYVYCLDDWKSLNSTVNPGLFYLKHEYTAASGFFIGPNGLGLSVHHFIDDAKRELKKCKLVYRDEEYEFSVVSYDKEADLLIVKAKKLENNAFLRLSKLPPRIGERVCLYGVYANNVKVFEPGYILNTEFTKLESTRIPCYLSSCKGGFGYSGGPVLNQEGLVVSMHFSISTLWGDIFDSASMPSTKIISVLNKVAKETENGWVLK</sequence>
<dbReference type="InterPro" id="IPR009003">
    <property type="entry name" value="Peptidase_S1_PA"/>
</dbReference>
<evidence type="ECO:0000313" key="2">
    <source>
        <dbReference type="Proteomes" id="UP001162131"/>
    </source>
</evidence>
<dbReference type="Proteomes" id="UP001162131">
    <property type="component" value="Unassembled WGS sequence"/>
</dbReference>
<proteinExistence type="predicted"/>
<evidence type="ECO:0008006" key="3">
    <source>
        <dbReference type="Google" id="ProtNLM"/>
    </source>
</evidence>
<dbReference type="EMBL" id="CAJZBQ010000063">
    <property type="protein sequence ID" value="CAG9335854.1"/>
    <property type="molecule type" value="Genomic_DNA"/>
</dbReference>
<accession>A0AAU9KGD7</accession>
<gene>
    <name evidence="1" type="ORF">BSTOLATCC_MIC65174</name>
</gene>
<reference evidence="1" key="1">
    <citation type="submission" date="2021-09" db="EMBL/GenBank/DDBJ databases">
        <authorList>
            <consortium name="AG Swart"/>
            <person name="Singh M."/>
            <person name="Singh A."/>
            <person name="Seah K."/>
            <person name="Emmerich C."/>
        </authorList>
    </citation>
    <scope>NUCLEOTIDE SEQUENCE</scope>
    <source>
        <strain evidence="1">ATCC30299</strain>
    </source>
</reference>
<comment type="caution">
    <text evidence="1">The sequence shown here is derived from an EMBL/GenBank/DDBJ whole genome shotgun (WGS) entry which is preliminary data.</text>
</comment>
<dbReference type="Pfam" id="PF13365">
    <property type="entry name" value="Trypsin_2"/>
    <property type="match status" value="1"/>
</dbReference>
<name>A0AAU9KGD7_9CILI</name>
<protein>
    <recommendedName>
        <fullName evidence="3">Serine protease</fullName>
    </recommendedName>
</protein>
<dbReference type="Gene3D" id="2.40.10.120">
    <property type="match status" value="1"/>
</dbReference>